<organism evidence="1 2">
    <name type="scientific">Nonomuraea glycinis</name>
    <dbReference type="NCBI Taxonomy" id="2047744"/>
    <lineage>
        <taxon>Bacteria</taxon>
        <taxon>Bacillati</taxon>
        <taxon>Actinomycetota</taxon>
        <taxon>Actinomycetes</taxon>
        <taxon>Streptosporangiales</taxon>
        <taxon>Streptosporangiaceae</taxon>
        <taxon>Nonomuraea</taxon>
    </lineage>
</organism>
<comment type="caution">
    <text evidence="1">The sequence shown here is derived from an EMBL/GenBank/DDBJ whole genome shotgun (WGS) entry which is preliminary data.</text>
</comment>
<evidence type="ECO:0000313" key="1">
    <source>
        <dbReference type="EMBL" id="GGP14894.1"/>
    </source>
</evidence>
<reference evidence="1" key="1">
    <citation type="journal article" date="2014" name="Int. J. Syst. Evol. Microbiol.">
        <title>Complete genome sequence of Corynebacterium casei LMG S-19264T (=DSM 44701T), isolated from a smear-ripened cheese.</title>
        <authorList>
            <consortium name="US DOE Joint Genome Institute (JGI-PGF)"/>
            <person name="Walter F."/>
            <person name="Albersmeier A."/>
            <person name="Kalinowski J."/>
            <person name="Ruckert C."/>
        </authorList>
    </citation>
    <scope>NUCLEOTIDE SEQUENCE</scope>
    <source>
        <strain evidence="1">CGMCC 4.7430</strain>
    </source>
</reference>
<gene>
    <name evidence="1" type="ORF">GCM10012278_72470</name>
</gene>
<reference evidence="1" key="2">
    <citation type="submission" date="2020-09" db="EMBL/GenBank/DDBJ databases">
        <authorList>
            <person name="Sun Q."/>
            <person name="Zhou Y."/>
        </authorList>
    </citation>
    <scope>NUCLEOTIDE SEQUENCE</scope>
    <source>
        <strain evidence="1">CGMCC 4.7430</strain>
    </source>
</reference>
<protein>
    <submittedName>
        <fullName evidence="1">Uncharacterized protein</fullName>
    </submittedName>
</protein>
<accession>A0A918E9D7</accession>
<keyword evidence="2" id="KW-1185">Reference proteome</keyword>
<sequence>MRCRATLSPKGRSRACPARPYASWSVALRSTYPGWEIQHVIGGPEIDKWTAELRRETTGRLLAAGVKERVEAPDATALASALSHQITLLHNARAYMWPD</sequence>
<dbReference type="EMBL" id="BMNK01000017">
    <property type="protein sequence ID" value="GGP14894.1"/>
    <property type="molecule type" value="Genomic_DNA"/>
</dbReference>
<evidence type="ECO:0000313" key="2">
    <source>
        <dbReference type="Proteomes" id="UP000660745"/>
    </source>
</evidence>
<proteinExistence type="predicted"/>
<dbReference type="RefSeq" id="WP_189143251.1">
    <property type="nucleotide sequence ID" value="NZ_BMNK01000017.1"/>
</dbReference>
<dbReference type="AlphaFoldDB" id="A0A918E9D7"/>
<name>A0A918E9D7_9ACTN</name>
<dbReference type="Proteomes" id="UP000660745">
    <property type="component" value="Unassembled WGS sequence"/>
</dbReference>